<accession>A0ABV7CHW8</accession>
<dbReference type="RefSeq" id="WP_377122512.1">
    <property type="nucleotide sequence ID" value="NZ_JBHRSD010000011.1"/>
</dbReference>
<dbReference type="Proteomes" id="UP001595453">
    <property type="component" value="Unassembled WGS sequence"/>
</dbReference>
<protein>
    <submittedName>
        <fullName evidence="2">GNAT family N-acetyltransferase</fullName>
        <ecNumber evidence="2">2.3.-.-</ecNumber>
    </submittedName>
</protein>
<proteinExistence type="predicted"/>
<keyword evidence="3" id="KW-1185">Reference proteome</keyword>
<dbReference type="Gene3D" id="3.40.630.30">
    <property type="match status" value="1"/>
</dbReference>
<dbReference type="EC" id="2.3.-.-" evidence="2"/>
<dbReference type="EMBL" id="JBHRSD010000011">
    <property type="protein sequence ID" value="MFC3032264.1"/>
    <property type="molecule type" value="Genomic_DNA"/>
</dbReference>
<keyword evidence="2" id="KW-0808">Transferase</keyword>
<feature type="domain" description="N-acetyltransferase" evidence="1">
    <location>
        <begin position="7"/>
        <end position="172"/>
    </location>
</feature>
<dbReference type="InterPro" id="IPR016181">
    <property type="entry name" value="Acyl_CoA_acyltransferase"/>
</dbReference>
<evidence type="ECO:0000313" key="3">
    <source>
        <dbReference type="Proteomes" id="UP001595453"/>
    </source>
</evidence>
<dbReference type="InterPro" id="IPR000182">
    <property type="entry name" value="GNAT_dom"/>
</dbReference>
<dbReference type="PROSITE" id="PS51186">
    <property type="entry name" value="GNAT"/>
    <property type="match status" value="1"/>
</dbReference>
<evidence type="ECO:0000313" key="2">
    <source>
        <dbReference type="EMBL" id="MFC3032264.1"/>
    </source>
</evidence>
<keyword evidence="2" id="KW-0012">Acyltransferase</keyword>
<dbReference type="PANTHER" id="PTHR43792">
    <property type="entry name" value="GNAT FAMILY, PUTATIVE (AFU_ORTHOLOGUE AFUA_3G00765)-RELATED-RELATED"/>
    <property type="match status" value="1"/>
</dbReference>
<dbReference type="SUPFAM" id="SSF55729">
    <property type="entry name" value="Acyl-CoA N-acyltransferases (Nat)"/>
    <property type="match status" value="1"/>
</dbReference>
<dbReference type="Pfam" id="PF13302">
    <property type="entry name" value="Acetyltransf_3"/>
    <property type="match status" value="1"/>
</dbReference>
<sequence length="173" mass="19327">MIETTRLQLAPLTESDWPLFLQLHQLPEVTKLCFDPPSELEVRAKFTERLIPWQPDSETPLCLTIRDKQSGELLGVTGFTCSLRTQAEVGYLLLPVSHGKGYATECLQAVIDWAWQQHGIANYTAVVTEGNIGSMRVLEKCGFKTGPVVPNAYQIGGKSYADHHFILSLGERR</sequence>
<gene>
    <name evidence="2" type="ORF">ACFOEE_07025</name>
</gene>
<dbReference type="InterPro" id="IPR051531">
    <property type="entry name" value="N-acetyltransferase"/>
</dbReference>
<evidence type="ECO:0000259" key="1">
    <source>
        <dbReference type="PROSITE" id="PS51186"/>
    </source>
</evidence>
<dbReference type="GO" id="GO:0016746">
    <property type="term" value="F:acyltransferase activity"/>
    <property type="evidence" value="ECO:0007669"/>
    <property type="project" value="UniProtKB-KW"/>
</dbReference>
<name>A0ABV7CHW8_9GAMM</name>
<dbReference type="PANTHER" id="PTHR43792:SF1">
    <property type="entry name" value="N-ACETYLTRANSFERASE DOMAIN-CONTAINING PROTEIN"/>
    <property type="match status" value="1"/>
</dbReference>
<comment type="caution">
    <text evidence="2">The sequence shown here is derived from an EMBL/GenBank/DDBJ whole genome shotgun (WGS) entry which is preliminary data.</text>
</comment>
<reference evidence="3" key="1">
    <citation type="journal article" date="2019" name="Int. J. Syst. Evol. Microbiol.">
        <title>The Global Catalogue of Microorganisms (GCM) 10K type strain sequencing project: providing services to taxonomists for standard genome sequencing and annotation.</title>
        <authorList>
            <consortium name="The Broad Institute Genomics Platform"/>
            <consortium name="The Broad Institute Genome Sequencing Center for Infectious Disease"/>
            <person name="Wu L."/>
            <person name="Ma J."/>
        </authorList>
    </citation>
    <scope>NUCLEOTIDE SEQUENCE [LARGE SCALE GENOMIC DNA]</scope>
    <source>
        <strain evidence="3">KCTC 42730</strain>
    </source>
</reference>
<organism evidence="2 3">
    <name type="scientific">Pseudoalteromonas fenneropenaei</name>
    <dbReference type="NCBI Taxonomy" id="1737459"/>
    <lineage>
        <taxon>Bacteria</taxon>
        <taxon>Pseudomonadati</taxon>
        <taxon>Pseudomonadota</taxon>
        <taxon>Gammaproteobacteria</taxon>
        <taxon>Alteromonadales</taxon>
        <taxon>Pseudoalteromonadaceae</taxon>
        <taxon>Pseudoalteromonas</taxon>
    </lineage>
</organism>